<gene>
    <name evidence="1" type="ORF">S01H1_75196</name>
</gene>
<protein>
    <submittedName>
        <fullName evidence="1">Uncharacterized protein</fullName>
    </submittedName>
</protein>
<accession>X0XWG7</accession>
<dbReference type="InterPro" id="IPR017850">
    <property type="entry name" value="Alkaline_phosphatase_core_sf"/>
</dbReference>
<dbReference type="Gene3D" id="3.40.720.10">
    <property type="entry name" value="Alkaline Phosphatase, subunit A"/>
    <property type="match status" value="1"/>
</dbReference>
<organism evidence="1">
    <name type="scientific">marine sediment metagenome</name>
    <dbReference type="NCBI Taxonomy" id="412755"/>
    <lineage>
        <taxon>unclassified sequences</taxon>
        <taxon>metagenomes</taxon>
        <taxon>ecological metagenomes</taxon>
    </lineage>
</organism>
<dbReference type="InterPro" id="IPR002591">
    <property type="entry name" value="Phosphodiest/P_Trfase"/>
</dbReference>
<comment type="caution">
    <text evidence="1">The sequence shown here is derived from an EMBL/GenBank/DDBJ whole genome shotgun (WGS) entry which is preliminary data.</text>
</comment>
<dbReference type="Pfam" id="PF01663">
    <property type="entry name" value="Phosphodiest"/>
    <property type="match status" value="1"/>
</dbReference>
<evidence type="ECO:0000313" key="1">
    <source>
        <dbReference type="EMBL" id="GAG47714.1"/>
    </source>
</evidence>
<dbReference type="SUPFAM" id="SSF53649">
    <property type="entry name" value="Alkaline phosphatase-like"/>
    <property type="match status" value="1"/>
</dbReference>
<feature type="non-terminal residue" evidence="1">
    <location>
        <position position="238"/>
    </location>
</feature>
<reference evidence="1" key="1">
    <citation type="journal article" date="2014" name="Front. Microbiol.">
        <title>High frequency of phylogenetically diverse reductive dehalogenase-homologous genes in deep subseafloor sedimentary metagenomes.</title>
        <authorList>
            <person name="Kawai M."/>
            <person name="Futagami T."/>
            <person name="Toyoda A."/>
            <person name="Takaki Y."/>
            <person name="Nishi S."/>
            <person name="Hori S."/>
            <person name="Arai W."/>
            <person name="Tsubouchi T."/>
            <person name="Morono Y."/>
            <person name="Uchiyama I."/>
            <person name="Ito T."/>
            <person name="Fujiyama A."/>
            <person name="Inagaki F."/>
            <person name="Takami H."/>
        </authorList>
    </citation>
    <scope>NUCLEOTIDE SEQUENCE</scope>
    <source>
        <strain evidence="1">Expedition CK06-06</strain>
    </source>
</reference>
<sequence length="238" mass="26870">FITEPGHYWSYPIGHDTYDEVNLEQLKWLTDSLVYLHQKYQPDLLMMKSHIIDHYNHDFLNQAVKYQEGETEYEACYQSMINCYQIVDQCLGILLDSVDLTTTHVLLVSDHGCVSDEAQVYINDILARAGIVSAEPDPETGKARIDYSRTKALGIPFGGHITINLKGRQQDGIVEPADYEAVQEEITDALLDYRCPLTGKCPFAFVIRKQDAGIFGINEHSEHAGDVLFGVRAGYHIS</sequence>
<proteinExistence type="predicted"/>
<name>X0XWG7_9ZZZZ</name>
<dbReference type="EMBL" id="BARS01050356">
    <property type="protein sequence ID" value="GAG47714.1"/>
    <property type="molecule type" value="Genomic_DNA"/>
</dbReference>
<feature type="non-terminal residue" evidence="1">
    <location>
        <position position="1"/>
    </location>
</feature>
<dbReference type="AlphaFoldDB" id="X0XWG7"/>